<feature type="compositionally biased region" description="Basic and acidic residues" evidence="6">
    <location>
        <begin position="211"/>
        <end position="229"/>
    </location>
</feature>
<evidence type="ECO:0000256" key="6">
    <source>
        <dbReference type="SAM" id="MobiDB-lite"/>
    </source>
</evidence>
<evidence type="ECO:0000256" key="4">
    <source>
        <dbReference type="ARBA" id="ARBA00023163"/>
    </source>
</evidence>
<feature type="region of interest" description="Disordered" evidence="6">
    <location>
        <begin position="366"/>
        <end position="407"/>
    </location>
</feature>
<dbReference type="InParanoid" id="A0A6I9SB10"/>
<dbReference type="GO" id="GO:0010468">
    <property type="term" value="P:regulation of gene expression"/>
    <property type="evidence" value="ECO:0007669"/>
    <property type="project" value="UniProtKB-ARBA"/>
</dbReference>
<dbReference type="GeneID" id="105058870"/>
<dbReference type="Proteomes" id="UP000504607">
    <property type="component" value="Chromosome 16"/>
</dbReference>
<dbReference type="PROSITE" id="PS51294">
    <property type="entry name" value="HTH_MYB"/>
    <property type="match status" value="1"/>
</dbReference>
<reference evidence="11" key="1">
    <citation type="submission" date="2025-08" db="UniProtKB">
        <authorList>
            <consortium name="RefSeq"/>
        </authorList>
    </citation>
    <scope>IDENTIFICATION</scope>
</reference>
<feature type="domain" description="HTH myb-type" evidence="9">
    <location>
        <begin position="54"/>
        <end position="108"/>
    </location>
</feature>
<protein>
    <submittedName>
        <fullName evidence="11">Protein CCA1</fullName>
    </submittedName>
</protein>
<dbReference type="FunFam" id="1.10.10.60:FF:000023">
    <property type="entry name" value="protein REVEILLE 6 isoform X1"/>
    <property type="match status" value="1"/>
</dbReference>
<dbReference type="NCBIfam" id="TIGR01557">
    <property type="entry name" value="myb_SHAQKYF"/>
    <property type="match status" value="1"/>
</dbReference>
<proteinExistence type="predicted"/>
<dbReference type="PANTHER" id="PTHR12802">
    <property type="entry name" value="SWI/SNF COMPLEX-RELATED"/>
    <property type="match status" value="1"/>
</dbReference>
<evidence type="ECO:0000256" key="2">
    <source>
        <dbReference type="ARBA" id="ARBA00023015"/>
    </source>
</evidence>
<dbReference type="Gene3D" id="1.10.10.60">
    <property type="entry name" value="Homeodomain-like"/>
    <property type="match status" value="1"/>
</dbReference>
<evidence type="ECO:0000259" key="9">
    <source>
        <dbReference type="PROSITE" id="PS51294"/>
    </source>
</evidence>
<accession>A0A6I9SB10</accession>
<comment type="subcellular location">
    <subcellularLocation>
        <location evidence="1">Nucleus</location>
    </subcellularLocation>
</comment>
<dbReference type="OrthoDB" id="118550at2759"/>
<dbReference type="PROSITE" id="PS50090">
    <property type="entry name" value="MYB_LIKE"/>
    <property type="match status" value="1"/>
</dbReference>
<evidence type="ECO:0000256" key="3">
    <source>
        <dbReference type="ARBA" id="ARBA00023125"/>
    </source>
</evidence>
<organism evidence="10 11">
    <name type="scientific">Elaeis guineensis var. tenera</name>
    <name type="common">Oil palm</name>
    <dbReference type="NCBI Taxonomy" id="51953"/>
    <lineage>
        <taxon>Eukaryota</taxon>
        <taxon>Viridiplantae</taxon>
        <taxon>Streptophyta</taxon>
        <taxon>Embryophyta</taxon>
        <taxon>Tracheophyta</taxon>
        <taxon>Spermatophyta</taxon>
        <taxon>Magnoliopsida</taxon>
        <taxon>Liliopsida</taxon>
        <taxon>Arecaceae</taxon>
        <taxon>Arecoideae</taxon>
        <taxon>Cocoseae</taxon>
        <taxon>Elaeidinae</taxon>
        <taxon>Elaeis</taxon>
    </lineage>
</organism>
<gene>
    <name evidence="11" type="primary">LOC105058870</name>
</gene>
<dbReference type="InterPro" id="IPR017930">
    <property type="entry name" value="Myb_dom"/>
</dbReference>
<dbReference type="InterPro" id="IPR001005">
    <property type="entry name" value="SANT/Myb"/>
</dbReference>
<dbReference type="PROSITE" id="PS51293">
    <property type="entry name" value="SANT"/>
    <property type="match status" value="1"/>
</dbReference>
<dbReference type="AlphaFoldDB" id="A0A6I9SB10"/>
<dbReference type="RefSeq" id="XP_010940231.1">
    <property type="nucleotide sequence ID" value="XM_010941929.3"/>
</dbReference>
<evidence type="ECO:0000313" key="11">
    <source>
        <dbReference type="RefSeq" id="XP_010940231.1"/>
    </source>
</evidence>
<dbReference type="GO" id="GO:0005634">
    <property type="term" value="C:nucleus"/>
    <property type="evidence" value="ECO:0007669"/>
    <property type="project" value="UniProtKB-SubCell"/>
</dbReference>
<feature type="compositionally biased region" description="Basic residues" evidence="6">
    <location>
        <begin position="123"/>
        <end position="133"/>
    </location>
</feature>
<evidence type="ECO:0000256" key="5">
    <source>
        <dbReference type="ARBA" id="ARBA00023242"/>
    </source>
</evidence>
<dbReference type="SUPFAM" id="SSF46689">
    <property type="entry name" value="Homeodomain-like"/>
    <property type="match status" value="1"/>
</dbReference>
<dbReference type="SMART" id="SM00717">
    <property type="entry name" value="SANT"/>
    <property type="match status" value="1"/>
</dbReference>
<feature type="region of interest" description="Disordered" evidence="6">
    <location>
        <begin position="171"/>
        <end position="234"/>
    </location>
</feature>
<feature type="compositionally biased region" description="Polar residues" evidence="6">
    <location>
        <begin position="387"/>
        <end position="396"/>
    </location>
</feature>
<keyword evidence="5" id="KW-0539">Nucleus</keyword>
<evidence type="ECO:0000256" key="1">
    <source>
        <dbReference type="ARBA" id="ARBA00004123"/>
    </source>
</evidence>
<feature type="domain" description="SANT" evidence="8">
    <location>
        <begin position="57"/>
        <end position="108"/>
    </location>
</feature>
<keyword evidence="10" id="KW-1185">Reference proteome</keyword>
<dbReference type="PANTHER" id="PTHR12802:SF155">
    <property type="entry name" value="DEUBIQUITINASE MYSM1"/>
    <property type="match status" value="1"/>
</dbReference>
<keyword evidence="4" id="KW-0804">Transcription</keyword>
<sequence>MEVQEKSGRPSLDPIHIPDRRMCVDVTSAVIGHQSKEFSSLVDEHAIKVRKPYTITKQRERWTEEEHEKFLEALKLHGRAWRRIEEHIGTKTAVQIRSHAQKFFSKVVREPGTAKAIDIPPPRPKRKPLHPYPRKLGNLPSKGLPILEQPAWSSPSVPSVFESENSSPVSVLSAAGSDTIGSTISNPPDGCESPTPSVEDENRPASTCFVTEDKSQMEVDLSSKDETPSKEGSPIETQATCLKLFGTTVFVTDAQKPCFSSVGNTMHSRTSLPNIDNISHNVCMDMDLQTPTKPVPQTPAQDDFWGGAGKSAWSPWKGGNSPMFYCLPSKGDLTKSTEAASSLPWWWAFDGTLPIFPFIIVPQHTSSTQSQPQTCTEASDDKDSQKEGSWTGSNTAYAGRAGIGDENSDVVDSQQNAEHLKEPAPASRLFGSLTVNTDGSPSGFVPYKRCLAEKQAEQHSQMVNEERGAQAVAVALCL</sequence>
<dbReference type="KEGG" id="egu:105058870"/>
<dbReference type="CDD" id="cd00167">
    <property type="entry name" value="SANT"/>
    <property type="match status" value="1"/>
</dbReference>
<feature type="domain" description="Myb-like" evidence="7">
    <location>
        <begin position="54"/>
        <end position="104"/>
    </location>
</feature>
<dbReference type="InterPro" id="IPR009057">
    <property type="entry name" value="Homeodomain-like_sf"/>
</dbReference>
<dbReference type="InterPro" id="IPR017884">
    <property type="entry name" value="SANT_dom"/>
</dbReference>
<dbReference type="Pfam" id="PF00249">
    <property type="entry name" value="Myb_DNA-binding"/>
    <property type="match status" value="1"/>
</dbReference>
<dbReference type="FunCoup" id="A0A6I9SB10">
    <property type="interactions" value="588"/>
</dbReference>
<dbReference type="GO" id="GO:0003677">
    <property type="term" value="F:DNA binding"/>
    <property type="evidence" value="ECO:0007669"/>
    <property type="project" value="UniProtKB-KW"/>
</dbReference>
<keyword evidence="2" id="KW-0805">Transcription regulation</keyword>
<name>A0A6I9SB10_ELAGV</name>
<evidence type="ECO:0000313" key="10">
    <source>
        <dbReference type="Proteomes" id="UP000504607"/>
    </source>
</evidence>
<feature type="region of interest" description="Disordered" evidence="6">
    <location>
        <begin position="114"/>
        <end position="141"/>
    </location>
</feature>
<keyword evidence="3" id="KW-0238">DNA-binding</keyword>
<dbReference type="InterPro" id="IPR006447">
    <property type="entry name" value="Myb_dom_plants"/>
</dbReference>
<evidence type="ECO:0000259" key="8">
    <source>
        <dbReference type="PROSITE" id="PS51293"/>
    </source>
</evidence>
<evidence type="ECO:0000259" key="7">
    <source>
        <dbReference type="PROSITE" id="PS50090"/>
    </source>
</evidence>